<feature type="domain" description="Transposase DDE" evidence="2">
    <location>
        <begin position="259"/>
        <end position="365"/>
    </location>
</feature>
<dbReference type="RefSeq" id="WP_255924317.1">
    <property type="nucleotide sequence ID" value="NZ_JANFNG010000061.1"/>
</dbReference>
<keyword evidence="4" id="KW-1185">Reference proteome</keyword>
<name>A0ABT1Q8U5_9ACTN</name>
<evidence type="ECO:0000313" key="3">
    <source>
        <dbReference type="EMBL" id="MCQ4085192.1"/>
    </source>
</evidence>
<evidence type="ECO:0000256" key="1">
    <source>
        <dbReference type="SAM" id="MobiDB-lite"/>
    </source>
</evidence>
<evidence type="ECO:0000259" key="2">
    <source>
        <dbReference type="Pfam" id="PF13751"/>
    </source>
</evidence>
<feature type="non-terminal residue" evidence="3">
    <location>
        <position position="1"/>
    </location>
</feature>
<dbReference type="Pfam" id="PF13751">
    <property type="entry name" value="DDE_Tnp_1_6"/>
    <property type="match status" value="1"/>
</dbReference>
<accession>A0ABT1Q8U5</accession>
<dbReference type="PANTHER" id="PTHR33408:SF2">
    <property type="entry name" value="TRANSPOSASE DDE DOMAIN-CONTAINING PROTEIN"/>
    <property type="match status" value="1"/>
</dbReference>
<protein>
    <submittedName>
        <fullName evidence="3">Transposase</fullName>
    </submittedName>
</protein>
<organism evidence="3 4">
    <name type="scientific">Streptomyces humicola</name>
    <dbReference type="NCBI Taxonomy" id="2953240"/>
    <lineage>
        <taxon>Bacteria</taxon>
        <taxon>Bacillati</taxon>
        <taxon>Actinomycetota</taxon>
        <taxon>Actinomycetes</taxon>
        <taxon>Kitasatosporales</taxon>
        <taxon>Streptomycetaceae</taxon>
        <taxon>Streptomyces</taxon>
    </lineage>
</organism>
<dbReference type="EMBL" id="JANFNG010000061">
    <property type="protein sequence ID" value="MCQ4085192.1"/>
    <property type="molecule type" value="Genomic_DNA"/>
</dbReference>
<dbReference type="Proteomes" id="UP001057702">
    <property type="component" value="Unassembled WGS sequence"/>
</dbReference>
<evidence type="ECO:0000313" key="4">
    <source>
        <dbReference type="Proteomes" id="UP001057702"/>
    </source>
</evidence>
<gene>
    <name evidence="3" type="ORF">NGB36_32690</name>
</gene>
<feature type="region of interest" description="Disordered" evidence="1">
    <location>
        <begin position="120"/>
        <end position="140"/>
    </location>
</feature>
<comment type="caution">
    <text evidence="3">The sequence shown here is derived from an EMBL/GenBank/DDBJ whole genome shotgun (WGS) entry which is preliminary data.</text>
</comment>
<proteinExistence type="predicted"/>
<dbReference type="PANTHER" id="PTHR33408">
    <property type="entry name" value="TRANSPOSASE"/>
    <property type="match status" value="1"/>
</dbReference>
<dbReference type="InterPro" id="IPR025668">
    <property type="entry name" value="Tnp_DDE_dom"/>
</dbReference>
<reference evidence="3" key="1">
    <citation type="submission" date="2022-06" db="EMBL/GenBank/DDBJ databases">
        <title>Draft genome sequence of Streptomyces sp. RB6PN25 isolated from peat swamp forest in Thailand.</title>
        <authorList>
            <person name="Duangmal K."/>
            <person name="Klaysubun C."/>
        </authorList>
    </citation>
    <scope>NUCLEOTIDE SEQUENCE</scope>
    <source>
        <strain evidence="3">RB6PN25</strain>
    </source>
</reference>
<sequence length="381" mass="42360">TDSTHVLAAIRSLNRLEFCTETLRCALEALAIAAGNWLRAARIADASWQERYGQRADSYRLPKGEPERGAFAVQVGVDGFALLEAVHRPDAPAWLRQLPAVQVLRRAWIQQYHRDGEGVRWREGKDLPPGRDRLVSPHDPDARCGGKRGMLWDGYKAHYSESCDEDLPHLITSVATTSAAVDDSTQVQPVHDGLARRGLKPGEHLVDGGYTSAAIILTARAQGIDLVGPLPPASDRQTREGKGFALTDFTIDWEAQSATCPRGETSRYWGNTRMDGHPRIVVIFPEYGCRNCKVRTSCTSGFTRRLTLHPREEHELLQHQRAEQDTDAWKRRYATRAGVEGTISQAVRGIGIRTSRYRGRAKTQCREVKHSGLLSRGPPGC</sequence>